<dbReference type="eggNOG" id="KOG0239">
    <property type="taxonomic scope" value="Eukaryota"/>
</dbReference>
<dbReference type="InterPro" id="IPR019821">
    <property type="entry name" value="Kinesin_motor_CS"/>
</dbReference>
<keyword evidence="4" id="KW-0493">Microtubule</keyword>
<feature type="coiled-coil region" evidence="5">
    <location>
        <begin position="171"/>
        <end position="217"/>
    </location>
</feature>
<dbReference type="HOGENOM" id="CLU_001485_12_4_1"/>
<dbReference type="Proteomes" id="UP000000267">
    <property type="component" value="Unassembled WGS sequence"/>
</dbReference>
<dbReference type="GO" id="GO:0005524">
    <property type="term" value="F:ATP binding"/>
    <property type="evidence" value="ECO:0007669"/>
    <property type="project" value="UniProtKB-UniRule"/>
</dbReference>
<feature type="domain" description="Kinesin motor" evidence="7">
    <location>
        <begin position="362"/>
        <end position="697"/>
    </location>
</feature>
<feature type="binding site" evidence="3">
    <location>
        <begin position="446"/>
        <end position="453"/>
    </location>
    <ligand>
        <name>ATP</name>
        <dbReference type="ChEBI" id="CHEBI:30616"/>
    </ligand>
</feature>
<evidence type="ECO:0000256" key="3">
    <source>
        <dbReference type="PROSITE-ProRule" id="PRU00283"/>
    </source>
</evidence>
<keyword evidence="1 3" id="KW-0547">Nucleotide-binding</keyword>
<dbReference type="InterPro" id="IPR001752">
    <property type="entry name" value="Kinesin_motor_dom"/>
</dbReference>
<dbReference type="GeneID" id="5547579"/>
<protein>
    <recommendedName>
        <fullName evidence="4">Kinesin-like protein</fullName>
    </recommendedName>
</protein>
<accession>A7TEZ7</accession>
<organism evidence="9">
    <name type="scientific">Vanderwaltozyma polyspora (strain ATCC 22028 / DSM 70294 / BCRC 21397 / CBS 2163 / NBRC 10782 / NRRL Y-8283 / UCD 57-17)</name>
    <name type="common">Kluyveromyces polysporus</name>
    <dbReference type="NCBI Taxonomy" id="436907"/>
    <lineage>
        <taxon>Eukaryota</taxon>
        <taxon>Fungi</taxon>
        <taxon>Dikarya</taxon>
        <taxon>Ascomycota</taxon>
        <taxon>Saccharomycotina</taxon>
        <taxon>Saccharomycetes</taxon>
        <taxon>Saccharomycetales</taxon>
        <taxon>Saccharomycetaceae</taxon>
        <taxon>Vanderwaltozyma</taxon>
    </lineage>
</organism>
<gene>
    <name evidence="8" type="ORF">Kpol_1050p103</name>
</gene>
<dbReference type="RefSeq" id="XP_001647101.1">
    <property type="nucleotide sequence ID" value="XM_001647051.1"/>
</dbReference>
<dbReference type="PROSITE" id="PS00411">
    <property type="entry name" value="KINESIN_MOTOR_1"/>
    <property type="match status" value="1"/>
</dbReference>
<dbReference type="STRING" id="436907.A7TEZ7"/>
<dbReference type="AlphaFoldDB" id="A7TEZ7"/>
<feature type="coiled-coil region" evidence="5">
    <location>
        <begin position="541"/>
        <end position="568"/>
    </location>
</feature>
<dbReference type="InterPro" id="IPR027417">
    <property type="entry name" value="P-loop_NTPase"/>
</dbReference>
<dbReference type="InParanoid" id="A7TEZ7"/>
<dbReference type="GO" id="GO:0003777">
    <property type="term" value="F:microtubule motor activity"/>
    <property type="evidence" value="ECO:0007669"/>
    <property type="project" value="InterPro"/>
</dbReference>
<dbReference type="Gene3D" id="3.40.850.10">
    <property type="entry name" value="Kinesin motor domain"/>
    <property type="match status" value="1"/>
</dbReference>
<comment type="similarity">
    <text evidence="3 4">Belongs to the TRAFAC class myosin-kinesin ATPase superfamily. Kinesin family.</text>
</comment>
<dbReference type="GO" id="GO:0008017">
    <property type="term" value="F:microtubule binding"/>
    <property type="evidence" value="ECO:0007669"/>
    <property type="project" value="InterPro"/>
</dbReference>
<dbReference type="GO" id="GO:0005874">
    <property type="term" value="C:microtubule"/>
    <property type="evidence" value="ECO:0007669"/>
    <property type="project" value="UniProtKB-KW"/>
</dbReference>
<name>A7TEZ7_VANPO</name>
<evidence type="ECO:0000313" key="8">
    <source>
        <dbReference type="EMBL" id="EDO19243.1"/>
    </source>
</evidence>
<keyword evidence="5" id="KW-0175">Coiled coil</keyword>
<keyword evidence="9" id="KW-1185">Reference proteome</keyword>
<dbReference type="PANTHER" id="PTHR47972:SF28">
    <property type="entry name" value="KINESIN-LIKE PROTEIN KLP-3"/>
    <property type="match status" value="1"/>
</dbReference>
<proteinExistence type="inferred from homology"/>
<dbReference type="InterPro" id="IPR036961">
    <property type="entry name" value="Kinesin_motor_dom_sf"/>
</dbReference>
<reference evidence="8 9" key="1">
    <citation type="journal article" date="2007" name="Proc. Natl. Acad. Sci. U.S.A.">
        <title>Independent sorting-out of thousands of duplicated gene pairs in two yeast species descended from a whole-genome duplication.</title>
        <authorList>
            <person name="Scannell D.R."/>
            <person name="Frank A.C."/>
            <person name="Conant G.C."/>
            <person name="Byrne K.P."/>
            <person name="Woolfit M."/>
            <person name="Wolfe K.H."/>
        </authorList>
    </citation>
    <scope>NUCLEOTIDE SEQUENCE [LARGE SCALE GENOMIC DNA]</scope>
    <source>
        <strain evidence="9">ATCC 22028 / DSM 70294 / BCRC 21397 / CBS 2163 / NBRC 10782 / NRRL Y-8283 / UCD 57-17</strain>
    </source>
</reference>
<dbReference type="InterPro" id="IPR027640">
    <property type="entry name" value="Kinesin-like_fam"/>
</dbReference>
<dbReference type="EMBL" id="DS480381">
    <property type="protein sequence ID" value="EDO19243.1"/>
    <property type="molecule type" value="Genomic_DNA"/>
</dbReference>
<dbReference type="PROSITE" id="PS50067">
    <property type="entry name" value="KINESIN_MOTOR_2"/>
    <property type="match status" value="1"/>
</dbReference>
<evidence type="ECO:0000259" key="7">
    <source>
        <dbReference type="PROSITE" id="PS50067"/>
    </source>
</evidence>
<dbReference type="OMA" id="RETSICK"/>
<dbReference type="PANTHER" id="PTHR47972">
    <property type="entry name" value="KINESIN-LIKE PROTEIN KLP-3"/>
    <property type="match status" value="1"/>
</dbReference>
<evidence type="ECO:0000256" key="4">
    <source>
        <dbReference type="RuleBase" id="RU000394"/>
    </source>
</evidence>
<evidence type="ECO:0000256" key="6">
    <source>
        <dbReference type="SAM" id="MobiDB-lite"/>
    </source>
</evidence>
<dbReference type="Pfam" id="PF00225">
    <property type="entry name" value="Kinesin"/>
    <property type="match status" value="1"/>
</dbReference>
<sequence length="697" mass="81563">MSSDCTMLEAPVTPCRSGLLHGSRIPSPRLDSSSPLQYKRRNSSGMMIAQSLRMHDELNERHQDGKENIRLTSFYKEKIIELNKFQEELFRKKFQLDLLKDELLKYQNNKDTIDFNFDTLNNEKVLKEQKLKLRNVEETKVEFEFKEKRDFLRQGHEIHLKQMQSDNIFEINKLKNRSQSKLQRLRVLQNKSFHNERNQLLNSVEEIRNKIKENQFECSNIKQSCQDEYDQLKFEWLDTYQNKWRENVQYTKSLNTELHTLDSKHKKLIQDRNILVNKLNQSSKIHRAKKEAEIEVKQEIKTKQDEIEGMKLEINSMIKERETSICKIEELDGRLQIIHDSIVKDETLRRKVHNQIQELRGNIRVFCRVRPTDDDTNIIKVHGFDSDTGTQSLTLDIKRPMTNGSVNFQFDKIFNYDESNRQVFGEVKELVQSALDGHNVCIFTYGQTGSGKTYTMLNEEDGIIPSTLDHIIDWTSSMKKLGWQYGLKIKFVEIYNDRIFDLLNDGKGKHKECEVRHDDIGRRTELTNVITREFQLEEDLIESNRRELQELVQRLNKVRRTAKTAMNNRSSRSHSVFIVEVEGFNKDSEERCKGVLNLVDLAGSERMNRSGLVDKERIEETKQINKSLSSVGDVIHALRQGSGSLHIPFRNTKLTYLLKHSLQGSSKTLMLVTVSPSNSSRNETMNSLRFATKVNGR</sequence>
<evidence type="ECO:0000256" key="2">
    <source>
        <dbReference type="ARBA" id="ARBA00022840"/>
    </source>
</evidence>
<keyword evidence="3 4" id="KW-0505">Motor protein</keyword>
<dbReference type="PRINTS" id="PR00380">
    <property type="entry name" value="KINESINHEAVY"/>
</dbReference>
<dbReference type="SUPFAM" id="SSF52540">
    <property type="entry name" value="P-loop containing nucleoside triphosphate hydrolases"/>
    <property type="match status" value="1"/>
</dbReference>
<dbReference type="OrthoDB" id="3176171at2759"/>
<dbReference type="SMART" id="SM00129">
    <property type="entry name" value="KISc"/>
    <property type="match status" value="1"/>
</dbReference>
<dbReference type="GO" id="GO:0007018">
    <property type="term" value="P:microtubule-based movement"/>
    <property type="evidence" value="ECO:0007669"/>
    <property type="project" value="InterPro"/>
</dbReference>
<keyword evidence="2 3" id="KW-0067">ATP-binding</keyword>
<evidence type="ECO:0000313" key="9">
    <source>
        <dbReference type="Proteomes" id="UP000000267"/>
    </source>
</evidence>
<evidence type="ECO:0000256" key="1">
    <source>
        <dbReference type="ARBA" id="ARBA00022741"/>
    </source>
</evidence>
<dbReference type="KEGG" id="vpo:Kpol_1050p103"/>
<feature type="region of interest" description="Disordered" evidence="6">
    <location>
        <begin position="21"/>
        <end position="42"/>
    </location>
</feature>
<evidence type="ECO:0000256" key="5">
    <source>
        <dbReference type="SAM" id="Coils"/>
    </source>
</evidence>